<evidence type="ECO:0000313" key="2">
    <source>
        <dbReference type="Proteomes" id="UP001497535"/>
    </source>
</evidence>
<evidence type="ECO:0000313" key="1">
    <source>
        <dbReference type="EMBL" id="CAK5076016.1"/>
    </source>
</evidence>
<dbReference type="Proteomes" id="UP001497535">
    <property type="component" value="Unassembled WGS sequence"/>
</dbReference>
<proteinExistence type="predicted"/>
<sequence>MVNALQAQVQDARNLYRSSESTRGINQESLEQLNQVIVHLDRLIATFGPQVIVDNLFLISVGNYGQVWVIQGLCDL</sequence>
<accession>A0ACB0ZAP0</accession>
<organism evidence="1 2">
    <name type="scientific">Meloidogyne enterolobii</name>
    <name type="common">Root-knot nematode worm</name>
    <name type="synonym">Meloidogyne mayaguensis</name>
    <dbReference type="NCBI Taxonomy" id="390850"/>
    <lineage>
        <taxon>Eukaryota</taxon>
        <taxon>Metazoa</taxon>
        <taxon>Ecdysozoa</taxon>
        <taxon>Nematoda</taxon>
        <taxon>Chromadorea</taxon>
        <taxon>Rhabditida</taxon>
        <taxon>Tylenchina</taxon>
        <taxon>Tylenchomorpha</taxon>
        <taxon>Tylenchoidea</taxon>
        <taxon>Meloidogynidae</taxon>
        <taxon>Meloidogyninae</taxon>
        <taxon>Meloidogyne</taxon>
    </lineage>
</organism>
<name>A0ACB0ZAP0_MELEN</name>
<keyword evidence="2" id="KW-1185">Reference proteome</keyword>
<gene>
    <name evidence="1" type="ORF">MENTE1834_LOCUS22852</name>
</gene>
<dbReference type="EMBL" id="CAVMJV010000029">
    <property type="protein sequence ID" value="CAK5076016.1"/>
    <property type="molecule type" value="Genomic_DNA"/>
</dbReference>
<comment type="caution">
    <text evidence="1">The sequence shown here is derived from an EMBL/GenBank/DDBJ whole genome shotgun (WGS) entry which is preliminary data.</text>
</comment>
<reference evidence="1" key="1">
    <citation type="submission" date="2023-11" db="EMBL/GenBank/DDBJ databases">
        <authorList>
            <person name="Poullet M."/>
        </authorList>
    </citation>
    <scope>NUCLEOTIDE SEQUENCE</scope>
    <source>
        <strain evidence="1">E1834</strain>
    </source>
</reference>
<protein>
    <submittedName>
        <fullName evidence="1">Uncharacterized protein</fullName>
    </submittedName>
</protein>